<feature type="region of interest" description="Disordered" evidence="2">
    <location>
        <begin position="141"/>
        <end position="201"/>
    </location>
</feature>
<reference evidence="5" key="5">
    <citation type="submission" date="2015-06" db="UniProtKB">
        <authorList>
            <consortium name="EnsemblFungi"/>
        </authorList>
    </citation>
    <scope>IDENTIFICATION</scope>
    <source>
        <strain evidence="5">ATCC 64411</strain>
    </source>
</reference>
<keyword evidence="6" id="KW-1185">Reference proteome</keyword>
<feature type="domain" description="Zn(2)-C6 fungal-type" evidence="3">
    <location>
        <begin position="37"/>
        <end position="66"/>
    </location>
</feature>
<sequence length="958" mass="104728">MYTSGPPSAGPEALYLATYSSSSSAAAKRKAQRASQACENCRQLKAKCDETKPCKNCREKKTECKYRDPIPKQSDKVQVEVLDGINSLKETLEMMARSFEARFERLEASLKFDPRPDPIKKEPVEMDESAAGALVAGAMHPDIPIPSVQEDEPQDETMAEAPPADEAEAEKDGDSDSEEQPPRSPRSPVPPGKPAIPSKHTTGAGLLLKWPAVSHMMGDLLEREEGINMKHLHEFPLKNEEERGLLHIYGCGEGRGEGRRKANKEASLHSRDSMVDIGSIPAGPDSPDTGPSPSPSNDWGHIGGFIGDTPQAVTSVDGKPTRGTTGELDLEPATVRRLVQSYEDNIQNMHPIILKNDLHGIVNKFLLGLGSAVLTKPATKTSGVAMFANTGIPPDEIGQKRKRGGSSDGGPEPGSPPLKVQRMSRHIQTAVVLCVLALGKICLHKEPLPDVVPGSESIGSGSSSMGRNGTPPSPPAHGSPPSMTVQSILSPTADPVRAGPNSRRSSFEGQSPFKTQPKRNMDVIPGLDYLALATDIIGNQVGGSTLWHIYANLLAGLYYGQLGRVLESYSHILAASMKVQQLMRGDFARLIDGHTKGVPQNSASDTRFFFLFWSCMQLESDIIAELHLPQSGILRYEENFPLPPLSGAMANGIDERVAKSYLGQLYLRKQLNKAHTLLYGDRLERSHYRGMLDMIQQLSDMIDPNLWVAPVFKFDPENDPPATEILDARLRAKFWGATNIICRPIIKSILNSKFKEQRSDGPEEIDHTDPINEVVDPNDPVILSFAKKGIRALIESTKAFYGLKERRFIITNVFGTAHAQWGNMITLAAVYQDEHLRPFINPLELSILFQRTIEFLQTVAHRTSALTIGLNLLIGLRDRLDLPPPVMQPAANTSFSSTTSNHQPPTPSPSTPLQEMPPVSYGGHISRKHSGQPNQQHGTQQPHQFTSPQNPPQDSPKA</sequence>
<reference evidence="6" key="2">
    <citation type="submission" date="2010-05" db="EMBL/GenBank/DDBJ databases">
        <title>The genome sequence of Magnaporthe poae strain ATCC 64411.</title>
        <authorList>
            <person name="Ma L.-J."/>
            <person name="Dead R."/>
            <person name="Young S."/>
            <person name="Zeng Q."/>
            <person name="Koehrsen M."/>
            <person name="Alvarado L."/>
            <person name="Berlin A."/>
            <person name="Chapman S.B."/>
            <person name="Chen Z."/>
            <person name="Freedman E."/>
            <person name="Gellesch M."/>
            <person name="Goldberg J."/>
            <person name="Griggs A."/>
            <person name="Gujja S."/>
            <person name="Heilman E.R."/>
            <person name="Heiman D."/>
            <person name="Hepburn T."/>
            <person name="Howarth C."/>
            <person name="Jen D."/>
            <person name="Larson L."/>
            <person name="Mehta T."/>
            <person name="Neiman D."/>
            <person name="Pearson M."/>
            <person name="Roberts A."/>
            <person name="Saif S."/>
            <person name="Shea T."/>
            <person name="Shenoy N."/>
            <person name="Sisk P."/>
            <person name="Stolte C."/>
            <person name="Sykes S."/>
            <person name="Walk T."/>
            <person name="White J."/>
            <person name="Yandava C."/>
            <person name="Haas B."/>
            <person name="Nusbaum C."/>
            <person name="Birren B."/>
        </authorList>
    </citation>
    <scope>NUCLEOTIDE SEQUENCE [LARGE SCALE GENOMIC DNA]</scope>
    <source>
        <strain evidence="6">ATCC 64411 / 73-15</strain>
    </source>
</reference>
<organism evidence="5 6">
    <name type="scientific">Magnaporthiopsis poae (strain ATCC 64411 / 73-15)</name>
    <name type="common">Kentucky bluegrass fungus</name>
    <name type="synonym">Magnaporthe poae</name>
    <dbReference type="NCBI Taxonomy" id="644358"/>
    <lineage>
        <taxon>Eukaryota</taxon>
        <taxon>Fungi</taxon>
        <taxon>Dikarya</taxon>
        <taxon>Ascomycota</taxon>
        <taxon>Pezizomycotina</taxon>
        <taxon>Sordariomycetes</taxon>
        <taxon>Sordariomycetidae</taxon>
        <taxon>Magnaporthales</taxon>
        <taxon>Magnaporthaceae</taxon>
        <taxon>Magnaporthiopsis</taxon>
    </lineage>
</organism>
<feature type="compositionally biased region" description="Low complexity" evidence="2">
    <location>
        <begin position="893"/>
        <end position="903"/>
    </location>
</feature>
<gene>
    <name evidence="4" type="ORF">MAPG_04385</name>
</gene>
<reference evidence="5" key="4">
    <citation type="journal article" date="2015" name="G3 (Bethesda)">
        <title>Genome sequences of three phytopathogenic species of the Magnaporthaceae family of fungi.</title>
        <authorList>
            <person name="Okagaki L.H."/>
            <person name="Nunes C.C."/>
            <person name="Sailsbery J."/>
            <person name="Clay B."/>
            <person name="Brown D."/>
            <person name="John T."/>
            <person name="Oh Y."/>
            <person name="Young N."/>
            <person name="Fitzgerald M."/>
            <person name="Haas B.J."/>
            <person name="Zeng Q."/>
            <person name="Young S."/>
            <person name="Adiconis X."/>
            <person name="Fan L."/>
            <person name="Levin J.Z."/>
            <person name="Mitchell T.K."/>
            <person name="Okubara P.A."/>
            <person name="Farman M.L."/>
            <person name="Kohn L.M."/>
            <person name="Birren B."/>
            <person name="Ma L.-J."/>
            <person name="Dean R.A."/>
        </authorList>
    </citation>
    <scope>NUCLEOTIDE SEQUENCE</scope>
    <source>
        <strain evidence="5">ATCC 64411 / 73-15</strain>
    </source>
</reference>
<dbReference type="PANTHER" id="PTHR47785:SF4">
    <property type="entry name" value="ZN(II)2CYS6 TRANSCRIPTION FACTOR (EUROFUNG)"/>
    <property type="match status" value="1"/>
</dbReference>
<dbReference type="GO" id="GO:0000981">
    <property type="term" value="F:DNA-binding transcription factor activity, RNA polymerase II-specific"/>
    <property type="evidence" value="ECO:0007669"/>
    <property type="project" value="InterPro"/>
</dbReference>
<feature type="region of interest" description="Disordered" evidence="2">
    <location>
        <begin position="251"/>
        <end position="298"/>
    </location>
</feature>
<feature type="compositionally biased region" description="Pro residues" evidence="2">
    <location>
        <begin position="182"/>
        <end position="194"/>
    </location>
</feature>
<dbReference type="PROSITE" id="PS00463">
    <property type="entry name" value="ZN2_CY6_FUNGAL_1"/>
    <property type="match status" value="1"/>
</dbReference>
<dbReference type="OrthoDB" id="5244761at2759"/>
<dbReference type="SUPFAM" id="SSF57701">
    <property type="entry name" value="Zn2/Cys6 DNA-binding domain"/>
    <property type="match status" value="1"/>
</dbReference>
<evidence type="ECO:0000259" key="3">
    <source>
        <dbReference type="PROSITE" id="PS50048"/>
    </source>
</evidence>
<evidence type="ECO:0000313" key="6">
    <source>
        <dbReference type="Proteomes" id="UP000011715"/>
    </source>
</evidence>
<dbReference type="VEuPathDB" id="FungiDB:MAPG_04385"/>
<feature type="compositionally biased region" description="Pro residues" evidence="2">
    <location>
        <begin position="949"/>
        <end position="958"/>
    </location>
</feature>
<dbReference type="eggNOG" id="ENOG502QT5J">
    <property type="taxonomic scope" value="Eukaryota"/>
</dbReference>
<dbReference type="EnsemblFungi" id="MAPG_04385T0">
    <property type="protein sequence ID" value="MAPG_04385T0"/>
    <property type="gene ID" value="MAPG_04385"/>
</dbReference>
<dbReference type="CDD" id="cd00067">
    <property type="entry name" value="GAL4"/>
    <property type="match status" value="1"/>
</dbReference>
<dbReference type="PROSITE" id="PS50048">
    <property type="entry name" value="ZN2_CY6_FUNGAL_2"/>
    <property type="match status" value="1"/>
</dbReference>
<reference evidence="4" key="1">
    <citation type="submission" date="2010-05" db="EMBL/GenBank/DDBJ databases">
        <title>The Genome Sequence of Magnaporthe poae strain ATCC 64411.</title>
        <authorList>
            <consortium name="The Broad Institute Genome Sequencing Platform"/>
            <consortium name="Broad Institute Genome Sequencing Center for Infectious Disease"/>
            <person name="Ma L.-J."/>
            <person name="Dead R."/>
            <person name="Young S."/>
            <person name="Zeng Q."/>
            <person name="Koehrsen M."/>
            <person name="Alvarado L."/>
            <person name="Berlin A."/>
            <person name="Chapman S.B."/>
            <person name="Chen Z."/>
            <person name="Freedman E."/>
            <person name="Gellesch M."/>
            <person name="Goldberg J."/>
            <person name="Griggs A."/>
            <person name="Gujja S."/>
            <person name="Heilman E.R."/>
            <person name="Heiman D."/>
            <person name="Hepburn T."/>
            <person name="Howarth C."/>
            <person name="Jen D."/>
            <person name="Larson L."/>
            <person name="Mehta T."/>
            <person name="Neiman D."/>
            <person name="Pearson M."/>
            <person name="Roberts A."/>
            <person name="Saif S."/>
            <person name="Shea T."/>
            <person name="Shenoy N."/>
            <person name="Sisk P."/>
            <person name="Stolte C."/>
            <person name="Sykes S."/>
            <person name="Walk T."/>
            <person name="White J."/>
            <person name="Yandava C."/>
            <person name="Haas B."/>
            <person name="Nusbaum C."/>
            <person name="Birren B."/>
        </authorList>
    </citation>
    <scope>NUCLEOTIDE SEQUENCE</scope>
    <source>
        <strain evidence="4">ATCC 64411</strain>
    </source>
</reference>
<keyword evidence="1" id="KW-0539">Nucleus</keyword>
<dbReference type="SMART" id="SM00066">
    <property type="entry name" value="GAL4"/>
    <property type="match status" value="1"/>
</dbReference>
<feature type="region of interest" description="Disordered" evidence="2">
    <location>
        <begin position="452"/>
        <end position="519"/>
    </location>
</feature>
<feature type="compositionally biased region" description="Low complexity" evidence="2">
    <location>
        <begin position="281"/>
        <end position="291"/>
    </location>
</feature>
<evidence type="ECO:0000313" key="4">
    <source>
        <dbReference type="EMBL" id="KLU85357.1"/>
    </source>
</evidence>
<name>A0A0C4DWK4_MAGP6</name>
<dbReference type="InterPro" id="IPR053181">
    <property type="entry name" value="EcdB-like_regulator"/>
</dbReference>
<accession>A0A0C4DWK4</accession>
<feature type="compositionally biased region" description="Polar residues" evidence="2">
    <location>
        <begin position="502"/>
        <end position="514"/>
    </location>
</feature>
<protein>
    <recommendedName>
        <fullName evidence="3">Zn(2)-C6 fungal-type domain-containing protein</fullName>
    </recommendedName>
</protein>
<reference evidence="4" key="3">
    <citation type="submission" date="2011-03" db="EMBL/GenBank/DDBJ databases">
        <title>Annotation of Magnaporthe poae ATCC 64411.</title>
        <authorList>
            <person name="Ma L.-J."/>
            <person name="Dead R."/>
            <person name="Young S.K."/>
            <person name="Zeng Q."/>
            <person name="Gargeya S."/>
            <person name="Fitzgerald M."/>
            <person name="Haas B."/>
            <person name="Abouelleil A."/>
            <person name="Alvarado L."/>
            <person name="Arachchi H.M."/>
            <person name="Berlin A."/>
            <person name="Brown A."/>
            <person name="Chapman S.B."/>
            <person name="Chen Z."/>
            <person name="Dunbar C."/>
            <person name="Freedman E."/>
            <person name="Gearin G."/>
            <person name="Gellesch M."/>
            <person name="Goldberg J."/>
            <person name="Griggs A."/>
            <person name="Gujja S."/>
            <person name="Heiman D."/>
            <person name="Howarth C."/>
            <person name="Larson L."/>
            <person name="Lui A."/>
            <person name="MacDonald P.J.P."/>
            <person name="Mehta T."/>
            <person name="Montmayeur A."/>
            <person name="Murphy C."/>
            <person name="Neiman D."/>
            <person name="Pearson M."/>
            <person name="Priest M."/>
            <person name="Roberts A."/>
            <person name="Saif S."/>
            <person name="Shea T."/>
            <person name="Shenoy N."/>
            <person name="Sisk P."/>
            <person name="Stolte C."/>
            <person name="Sykes S."/>
            <person name="Yandava C."/>
            <person name="Wortman J."/>
            <person name="Nusbaum C."/>
            <person name="Birren B."/>
        </authorList>
    </citation>
    <scope>NUCLEOTIDE SEQUENCE</scope>
    <source>
        <strain evidence="4">ATCC 64411</strain>
    </source>
</reference>
<dbReference type="EMBL" id="GL876968">
    <property type="protein sequence ID" value="KLU85357.1"/>
    <property type="molecule type" value="Genomic_DNA"/>
</dbReference>
<feature type="region of interest" description="Disordered" evidence="2">
    <location>
        <begin position="885"/>
        <end position="958"/>
    </location>
</feature>
<evidence type="ECO:0000256" key="2">
    <source>
        <dbReference type="SAM" id="MobiDB-lite"/>
    </source>
</evidence>
<dbReference type="STRING" id="644358.A0A0C4DWK4"/>
<feature type="region of interest" description="Disordered" evidence="2">
    <location>
        <begin position="387"/>
        <end position="422"/>
    </location>
</feature>
<dbReference type="PANTHER" id="PTHR47785">
    <property type="entry name" value="ZN(II)2CYS6 TRANSCRIPTION FACTOR (EUROFUNG)-RELATED-RELATED"/>
    <property type="match status" value="1"/>
</dbReference>
<dbReference type="AlphaFoldDB" id="A0A0C4DWK4"/>
<dbReference type="Gene3D" id="4.10.240.10">
    <property type="entry name" value="Zn(2)-C6 fungal-type DNA-binding domain"/>
    <property type="match status" value="1"/>
</dbReference>
<dbReference type="OMA" id="RDKGTEC"/>
<dbReference type="InterPro" id="IPR036864">
    <property type="entry name" value="Zn2-C6_fun-type_DNA-bd_sf"/>
</dbReference>
<proteinExistence type="predicted"/>
<feature type="compositionally biased region" description="Polar residues" evidence="2">
    <location>
        <begin position="931"/>
        <end position="948"/>
    </location>
</feature>
<evidence type="ECO:0000256" key="1">
    <source>
        <dbReference type="ARBA" id="ARBA00023242"/>
    </source>
</evidence>
<dbReference type="Pfam" id="PF00172">
    <property type="entry name" value="Zn_clus"/>
    <property type="match status" value="1"/>
</dbReference>
<evidence type="ECO:0000313" key="5">
    <source>
        <dbReference type="EnsemblFungi" id="MAPG_04385T0"/>
    </source>
</evidence>
<dbReference type="InterPro" id="IPR001138">
    <property type="entry name" value="Zn2Cys6_DnaBD"/>
</dbReference>
<dbReference type="GO" id="GO:0008270">
    <property type="term" value="F:zinc ion binding"/>
    <property type="evidence" value="ECO:0007669"/>
    <property type="project" value="InterPro"/>
</dbReference>
<dbReference type="Proteomes" id="UP000011715">
    <property type="component" value="Unassembled WGS sequence"/>
</dbReference>
<dbReference type="EMBL" id="ADBL01001038">
    <property type="status" value="NOT_ANNOTATED_CDS"/>
    <property type="molecule type" value="Genomic_DNA"/>
</dbReference>
<feature type="compositionally biased region" description="Acidic residues" evidence="2">
    <location>
        <begin position="149"/>
        <end position="179"/>
    </location>
</feature>
<feature type="compositionally biased region" description="Basic and acidic residues" evidence="2">
    <location>
        <begin position="254"/>
        <end position="274"/>
    </location>
</feature>
<feature type="compositionally biased region" description="Low complexity" evidence="2">
    <location>
        <begin position="454"/>
        <end position="469"/>
    </location>
</feature>